<keyword evidence="2" id="KW-0808">Transferase</keyword>
<dbReference type="InterPro" id="IPR016181">
    <property type="entry name" value="Acyl_CoA_acyltransferase"/>
</dbReference>
<evidence type="ECO:0000313" key="3">
    <source>
        <dbReference type="Proteomes" id="UP000037151"/>
    </source>
</evidence>
<evidence type="ECO:0000259" key="1">
    <source>
        <dbReference type="PROSITE" id="PS51186"/>
    </source>
</evidence>
<gene>
    <name evidence="2" type="ORF">IQ63_29755</name>
</gene>
<dbReference type="PATRIC" id="fig|42234.21.peg.6132"/>
<dbReference type="OrthoDB" id="4403558at2"/>
<dbReference type="Gene3D" id="3.40.630.30">
    <property type="match status" value="1"/>
</dbReference>
<dbReference type="InterPro" id="IPR051531">
    <property type="entry name" value="N-acetyltransferase"/>
</dbReference>
<comment type="caution">
    <text evidence="2">The sequence shown here is derived from an EMBL/GenBank/DDBJ whole genome shotgun (WGS) entry which is preliminary data.</text>
</comment>
<evidence type="ECO:0000313" key="2">
    <source>
        <dbReference type="EMBL" id="KND30254.1"/>
    </source>
</evidence>
<dbReference type="Pfam" id="PF13302">
    <property type="entry name" value="Acetyltransf_3"/>
    <property type="match status" value="1"/>
</dbReference>
<dbReference type="EMBL" id="JPPY01000168">
    <property type="protein sequence ID" value="KND30254.1"/>
    <property type="molecule type" value="Genomic_DNA"/>
</dbReference>
<dbReference type="GO" id="GO:0016747">
    <property type="term" value="F:acyltransferase activity, transferring groups other than amino-acyl groups"/>
    <property type="evidence" value="ECO:0007669"/>
    <property type="project" value="InterPro"/>
</dbReference>
<dbReference type="AlphaFoldDB" id="A0A0L0JXH0"/>
<dbReference type="RefSeq" id="WP_050373363.1">
    <property type="nucleotide sequence ID" value="NZ_KQ257829.1"/>
</dbReference>
<protein>
    <submittedName>
        <fullName evidence="2">GCN5 family acetyltransferase</fullName>
    </submittedName>
</protein>
<sequence>MNGISAEPIRTTRLDLLPLRVDYAEEMAEVLADPALHSFIGGAPQTVDELRARYRRLITGSPEPDVSWLNWVIRLREEGCLAGTVQATVTNFLAEVAWVVGTPWQGRGIAGEAARGLVGWLGGMSVRTVVAHVHPEHAASAAVAAGAGLVATGEWHEGELRWRRRMPAEGDA</sequence>
<feature type="domain" description="N-acetyltransferase" evidence="1">
    <location>
        <begin position="14"/>
        <end position="167"/>
    </location>
</feature>
<dbReference type="InterPro" id="IPR000182">
    <property type="entry name" value="GNAT_dom"/>
</dbReference>
<reference evidence="3" key="1">
    <citation type="submission" date="2014-07" db="EMBL/GenBank/DDBJ databases">
        <title>Genome sequencing of plant-pathogenic Streptomyces species.</title>
        <authorList>
            <person name="Harrison J."/>
            <person name="Sapp M."/>
            <person name="Thwaites R."/>
            <person name="Studholme D.J."/>
        </authorList>
    </citation>
    <scope>NUCLEOTIDE SEQUENCE [LARGE SCALE GENOMIC DNA]</scope>
    <source>
        <strain evidence="3">NCPPB 4445</strain>
    </source>
</reference>
<accession>A0A0L0JXH0</accession>
<dbReference type="SUPFAM" id="SSF55729">
    <property type="entry name" value="Acyl-CoA N-acyltransferases (Nat)"/>
    <property type="match status" value="1"/>
</dbReference>
<proteinExistence type="predicted"/>
<dbReference type="PANTHER" id="PTHR43792">
    <property type="entry name" value="GNAT FAMILY, PUTATIVE (AFU_ORTHOLOGUE AFUA_3G00765)-RELATED-RELATED"/>
    <property type="match status" value="1"/>
</dbReference>
<name>A0A0L0JXH0_9ACTN</name>
<organism evidence="2 3">
    <name type="scientific">Streptomyces acidiscabies</name>
    <dbReference type="NCBI Taxonomy" id="42234"/>
    <lineage>
        <taxon>Bacteria</taxon>
        <taxon>Bacillati</taxon>
        <taxon>Actinomycetota</taxon>
        <taxon>Actinomycetes</taxon>
        <taxon>Kitasatosporales</taxon>
        <taxon>Streptomycetaceae</taxon>
        <taxon>Streptomyces</taxon>
    </lineage>
</organism>
<dbReference type="PROSITE" id="PS51186">
    <property type="entry name" value="GNAT"/>
    <property type="match status" value="1"/>
</dbReference>
<dbReference type="Proteomes" id="UP000037151">
    <property type="component" value="Unassembled WGS sequence"/>
</dbReference>